<comment type="similarity">
    <text evidence="1">Belongs to the esterase D family.</text>
</comment>
<dbReference type="Pfam" id="PF00756">
    <property type="entry name" value="Esterase"/>
    <property type="match status" value="1"/>
</dbReference>
<dbReference type="GO" id="GO:0016788">
    <property type="term" value="F:hydrolase activity, acting on ester bonds"/>
    <property type="evidence" value="ECO:0007669"/>
    <property type="project" value="TreeGrafter"/>
</dbReference>
<dbReference type="AlphaFoldDB" id="A0A7W6BTX8"/>
<evidence type="ECO:0000256" key="2">
    <source>
        <dbReference type="ARBA" id="ARBA00022801"/>
    </source>
</evidence>
<dbReference type="PANTHER" id="PTHR40841">
    <property type="entry name" value="SIDEROPHORE TRIACETYLFUSARININE C ESTERASE"/>
    <property type="match status" value="1"/>
</dbReference>
<sequence>MSEDPAVQEGDRRSGVGNVDKRSQQSPLHDPRFSGFPTACATTWHATEAERTRVLDGLQPMLHPAGLAQTRFVDLKSERDGEVWRVFIYVPLDEPPPGGWPLLVITDGNAMIATAVDALRVQSSYPASTNVGPGVIAAIGYPTGDAYDPLRRSFDLSPPPGRSYPPFVEGGAEVLTGGAHRFLQFLEGEALPFLDGVAPIDPTRRTLFGHSFGGLFALHTLFSGSEAFSRFVAASPTIYWEDAGLLDSERRFTALPRDRDLVLHLSAGEYEGGALAPFQYGREDTEKRLANALTARTLDLSREMAERLSALPRARVSYEVYPGETHMTMLPIAVSRAVRTAFQIHTVEG</sequence>
<dbReference type="InterPro" id="IPR000801">
    <property type="entry name" value="Esterase-like"/>
</dbReference>
<reference evidence="4 5" key="1">
    <citation type="submission" date="2020-08" db="EMBL/GenBank/DDBJ databases">
        <title>Genomic Encyclopedia of Type Strains, Phase IV (KMG-IV): sequencing the most valuable type-strain genomes for metagenomic binning, comparative biology and taxonomic classification.</title>
        <authorList>
            <person name="Goeker M."/>
        </authorList>
    </citation>
    <scope>NUCLEOTIDE SEQUENCE [LARGE SCALE GENOMIC DNA]</scope>
    <source>
        <strain evidence="4 5">DSM 25024</strain>
    </source>
</reference>
<feature type="compositionally biased region" description="Basic and acidic residues" evidence="3">
    <location>
        <begin position="9"/>
        <end position="23"/>
    </location>
</feature>
<evidence type="ECO:0000256" key="3">
    <source>
        <dbReference type="SAM" id="MobiDB-lite"/>
    </source>
</evidence>
<evidence type="ECO:0000313" key="4">
    <source>
        <dbReference type="EMBL" id="MBB3937956.1"/>
    </source>
</evidence>
<organism evidence="4 5">
    <name type="scientific">Aureimonas phyllosphaerae</name>
    <dbReference type="NCBI Taxonomy" id="1166078"/>
    <lineage>
        <taxon>Bacteria</taxon>
        <taxon>Pseudomonadati</taxon>
        <taxon>Pseudomonadota</taxon>
        <taxon>Alphaproteobacteria</taxon>
        <taxon>Hyphomicrobiales</taxon>
        <taxon>Aurantimonadaceae</taxon>
        <taxon>Aureimonas</taxon>
    </lineage>
</organism>
<dbReference type="Proteomes" id="UP000531216">
    <property type="component" value="Unassembled WGS sequence"/>
</dbReference>
<evidence type="ECO:0000256" key="1">
    <source>
        <dbReference type="ARBA" id="ARBA00005622"/>
    </source>
</evidence>
<dbReference type="Gene3D" id="3.40.50.1820">
    <property type="entry name" value="alpha/beta hydrolase"/>
    <property type="match status" value="1"/>
</dbReference>
<comment type="caution">
    <text evidence="4">The sequence shown here is derived from an EMBL/GenBank/DDBJ whole genome shotgun (WGS) entry which is preliminary data.</text>
</comment>
<gene>
    <name evidence="4" type="ORF">GGR05_004126</name>
</gene>
<name>A0A7W6BTX8_9HYPH</name>
<evidence type="ECO:0008006" key="6">
    <source>
        <dbReference type="Google" id="ProtNLM"/>
    </source>
</evidence>
<feature type="region of interest" description="Disordered" evidence="3">
    <location>
        <begin position="1"/>
        <end position="34"/>
    </location>
</feature>
<dbReference type="EMBL" id="JACIDO010000014">
    <property type="protein sequence ID" value="MBB3937956.1"/>
    <property type="molecule type" value="Genomic_DNA"/>
</dbReference>
<accession>A0A7W6BTX8</accession>
<protein>
    <recommendedName>
        <fullName evidence="6">Esterase</fullName>
    </recommendedName>
</protein>
<dbReference type="SUPFAM" id="SSF53474">
    <property type="entry name" value="alpha/beta-Hydrolases"/>
    <property type="match status" value="1"/>
</dbReference>
<keyword evidence="5" id="KW-1185">Reference proteome</keyword>
<proteinExistence type="inferred from homology"/>
<keyword evidence="2" id="KW-0378">Hydrolase</keyword>
<dbReference type="PANTHER" id="PTHR40841:SF2">
    <property type="entry name" value="SIDEROPHORE-DEGRADING ESTERASE (EUROFUNG)"/>
    <property type="match status" value="1"/>
</dbReference>
<dbReference type="InterPro" id="IPR052558">
    <property type="entry name" value="Siderophore_Hydrolase_D"/>
</dbReference>
<evidence type="ECO:0000313" key="5">
    <source>
        <dbReference type="Proteomes" id="UP000531216"/>
    </source>
</evidence>
<dbReference type="InterPro" id="IPR029058">
    <property type="entry name" value="AB_hydrolase_fold"/>
</dbReference>